<feature type="transmembrane region" description="Helical" evidence="4">
    <location>
        <begin position="7"/>
        <end position="27"/>
    </location>
</feature>
<dbReference type="Gene3D" id="2.130.10.10">
    <property type="entry name" value="YVTN repeat-like/Quinoprotein amine dehydrogenase"/>
    <property type="match status" value="2"/>
</dbReference>
<dbReference type="PRINTS" id="PR00320">
    <property type="entry name" value="GPROTEINBRPT"/>
</dbReference>
<keyword evidence="1 3" id="KW-0853">WD repeat</keyword>
<accession>A0A7C3VQ63</accession>
<proteinExistence type="predicted"/>
<organism evidence="5">
    <name type="scientific">Planktothricoides sp. SpSt-374</name>
    <dbReference type="NCBI Taxonomy" id="2282167"/>
    <lineage>
        <taxon>Bacteria</taxon>
        <taxon>Bacillati</taxon>
        <taxon>Cyanobacteriota</taxon>
        <taxon>Cyanophyceae</taxon>
        <taxon>Oscillatoriophycideae</taxon>
        <taxon>Oscillatoriales</taxon>
        <taxon>Oscillatoriaceae</taxon>
        <taxon>Planktothricoides</taxon>
    </lineage>
</organism>
<dbReference type="InterPro" id="IPR001680">
    <property type="entry name" value="WD40_rpt"/>
</dbReference>
<evidence type="ECO:0000256" key="4">
    <source>
        <dbReference type="SAM" id="Phobius"/>
    </source>
</evidence>
<dbReference type="PROSITE" id="PS50082">
    <property type="entry name" value="WD_REPEATS_2"/>
    <property type="match status" value="6"/>
</dbReference>
<dbReference type="PANTHER" id="PTHR19848:SF8">
    <property type="entry name" value="F-BOX AND WD REPEAT DOMAIN CONTAINING 7"/>
    <property type="match status" value="1"/>
</dbReference>
<keyword evidence="4" id="KW-0812">Transmembrane</keyword>
<keyword evidence="2" id="KW-0677">Repeat</keyword>
<evidence type="ECO:0000256" key="3">
    <source>
        <dbReference type="PROSITE-ProRule" id="PRU00221"/>
    </source>
</evidence>
<feature type="repeat" description="WD" evidence="3">
    <location>
        <begin position="396"/>
        <end position="427"/>
    </location>
</feature>
<comment type="caution">
    <text evidence="5">The sequence shown here is derived from an EMBL/GenBank/DDBJ whole genome shotgun (WGS) entry which is preliminary data.</text>
</comment>
<dbReference type="InterPro" id="IPR015943">
    <property type="entry name" value="WD40/YVTN_repeat-like_dom_sf"/>
</dbReference>
<evidence type="ECO:0000313" key="5">
    <source>
        <dbReference type="EMBL" id="HGG01790.1"/>
    </source>
</evidence>
<dbReference type="PROSITE" id="PS50294">
    <property type="entry name" value="WD_REPEATS_REGION"/>
    <property type="match status" value="6"/>
</dbReference>
<name>A0A7C3VQ63_9CYAN</name>
<gene>
    <name evidence="5" type="ORF">ENR15_14355</name>
</gene>
<dbReference type="EMBL" id="DSPX01000144">
    <property type="protein sequence ID" value="HGG01790.1"/>
    <property type="molecule type" value="Genomic_DNA"/>
</dbReference>
<dbReference type="SMART" id="SM00320">
    <property type="entry name" value="WD40"/>
    <property type="match status" value="7"/>
</dbReference>
<keyword evidence="4" id="KW-1133">Transmembrane helix</keyword>
<dbReference type="AlphaFoldDB" id="A0A7C3VQ63"/>
<dbReference type="SUPFAM" id="SSF50978">
    <property type="entry name" value="WD40 repeat-like"/>
    <property type="match status" value="1"/>
</dbReference>
<dbReference type="Pfam" id="PF00400">
    <property type="entry name" value="WD40"/>
    <property type="match status" value="7"/>
</dbReference>
<dbReference type="InterPro" id="IPR036322">
    <property type="entry name" value="WD40_repeat_dom_sf"/>
</dbReference>
<keyword evidence="4" id="KW-0472">Membrane</keyword>
<feature type="repeat" description="WD" evidence="3">
    <location>
        <begin position="445"/>
        <end position="476"/>
    </location>
</feature>
<feature type="repeat" description="WD" evidence="3">
    <location>
        <begin position="311"/>
        <end position="352"/>
    </location>
</feature>
<dbReference type="InterPro" id="IPR020472">
    <property type="entry name" value="WD40_PAC1"/>
</dbReference>
<feature type="repeat" description="WD" evidence="3">
    <location>
        <begin position="269"/>
        <end position="310"/>
    </location>
</feature>
<dbReference type="CDD" id="cd00200">
    <property type="entry name" value="WD40"/>
    <property type="match status" value="1"/>
</dbReference>
<evidence type="ECO:0000256" key="2">
    <source>
        <dbReference type="ARBA" id="ARBA00022737"/>
    </source>
</evidence>
<feature type="repeat" description="WD" evidence="3">
    <location>
        <begin position="353"/>
        <end position="387"/>
    </location>
</feature>
<evidence type="ECO:0000256" key="1">
    <source>
        <dbReference type="ARBA" id="ARBA00022574"/>
    </source>
</evidence>
<reference evidence="5" key="1">
    <citation type="journal article" date="2020" name="mSystems">
        <title>Genome- and Community-Level Interaction Insights into Carbon Utilization and Element Cycling Functions of Hydrothermarchaeota in Hydrothermal Sediment.</title>
        <authorList>
            <person name="Zhou Z."/>
            <person name="Liu Y."/>
            <person name="Xu W."/>
            <person name="Pan J."/>
            <person name="Luo Z.H."/>
            <person name="Li M."/>
        </authorList>
    </citation>
    <scope>NUCLEOTIDE SEQUENCE [LARGE SCALE GENOMIC DNA]</scope>
    <source>
        <strain evidence="5">SpSt-374</strain>
    </source>
</reference>
<dbReference type="PANTHER" id="PTHR19848">
    <property type="entry name" value="WD40 REPEAT PROTEIN"/>
    <property type="match status" value="1"/>
</dbReference>
<feature type="repeat" description="WD" evidence="3">
    <location>
        <begin position="493"/>
        <end position="528"/>
    </location>
</feature>
<sequence length="528" mass="57166">MFKNLHYLDIAEYVCLLTFVLGLFVAIFFQPFIYASGFFLFAALLLNVINRYRLFQVSWRRLQARELNRLHRQIADEMEVLRQELRSPMVGSGELPAAGDMVTTPARAGLSSDPSPDLSQLRTEVVELQQQYAGLLESISNIIDYLNKNSLLPRVEQLEKAVDSGINQGGPRLKFDNPAEYSPAPTTDGVMKNVEPVVSSTAKPPVLPRLSPEPEPQNWLCMHTLTDHTDWVRSLAVTTSGGSLLLVTGSLDTTINLCHLESGEVQQTLREHERGVLAVAISPDGKTLVSAGWDKTLKLWRLPAGEPLQTLTSHGGSVRALAITPDGKTIASGSFDETIKLWKLETGELITTLTDYASPVYALAITPDGKTLASGRGDGTIVLWHLEAPYTRILNLSGSLDVVESLAISPDGHCLLGGNGDGTIHLWFLRAAGENAPDSQPLFTIPAHAGPVTALAISPDSQTFTSGSADGTLKVWHFAGSWRGIPPKLVATLTEPFGAVMSVAYSPDGQKLISGSASGTARIWQLQK</sequence>
<protein>
    <submittedName>
        <fullName evidence="5">WD40 repeat domain-containing protein</fullName>
    </submittedName>
</protein>